<keyword evidence="2" id="KW-1185">Reference proteome</keyword>
<proteinExistence type="predicted"/>
<dbReference type="EMBL" id="QLMC01000005">
    <property type="protein sequence ID" value="RAJ94242.1"/>
    <property type="molecule type" value="Genomic_DNA"/>
</dbReference>
<organism evidence="1 2">
    <name type="scientific">Larkinella arboricola</name>
    <dbReference type="NCBI Taxonomy" id="643671"/>
    <lineage>
        <taxon>Bacteria</taxon>
        <taxon>Pseudomonadati</taxon>
        <taxon>Bacteroidota</taxon>
        <taxon>Cytophagia</taxon>
        <taxon>Cytophagales</taxon>
        <taxon>Spirosomataceae</taxon>
        <taxon>Larkinella</taxon>
    </lineage>
</organism>
<dbReference type="OrthoDB" id="983161at2"/>
<evidence type="ECO:0008006" key="3">
    <source>
        <dbReference type="Google" id="ProtNLM"/>
    </source>
</evidence>
<sequence>MTKSTNYLNRLAKIQDHLNKPFINKSYLYREIKLLLDEAGFKQKKLVLSFRSIHRAVVHKDESWFDKIDKFGIPPAYIAGINRCNSPNRPIFYGSNDNTIPIFEVRANEKINQFVAVSRWCSKRNAPLDDTIPIEFNGFVLGNEQISRHLDQSKPAHKFLNQCNKFNESLPYNIKDLDRLIGELFVSSQSVINNIYWLTSAIVKVLFGYDCQGIIYPSVENKLQGYNIVFSESFFKRYLRLYGATIYQIKSFDPERLEYTLSAKKSLYGSNSAGKLVWKNIHSRHNDELFIFSPHTQVLNIHDIEPLTLED</sequence>
<dbReference type="RefSeq" id="WP_111630147.1">
    <property type="nucleotide sequence ID" value="NZ_QLMC01000005.1"/>
</dbReference>
<dbReference type="AlphaFoldDB" id="A0A327WSD4"/>
<protein>
    <recommendedName>
        <fullName evidence="3">RES domain-containing protein</fullName>
    </recommendedName>
</protein>
<evidence type="ECO:0000313" key="1">
    <source>
        <dbReference type="EMBL" id="RAJ94242.1"/>
    </source>
</evidence>
<dbReference type="Proteomes" id="UP000248790">
    <property type="component" value="Unassembled WGS sequence"/>
</dbReference>
<evidence type="ECO:0000313" key="2">
    <source>
        <dbReference type="Proteomes" id="UP000248790"/>
    </source>
</evidence>
<name>A0A327WSD4_LARAB</name>
<comment type="caution">
    <text evidence="1">The sequence shown here is derived from an EMBL/GenBank/DDBJ whole genome shotgun (WGS) entry which is preliminary data.</text>
</comment>
<accession>A0A327WSD4</accession>
<reference evidence="1 2" key="1">
    <citation type="submission" date="2018-06" db="EMBL/GenBank/DDBJ databases">
        <title>Genomic Encyclopedia of Archaeal and Bacterial Type Strains, Phase II (KMG-II): from individual species to whole genera.</title>
        <authorList>
            <person name="Goeker M."/>
        </authorList>
    </citation>
    <scope>NUCLEOTIDE SEQUENCE [LARGE SCALE GENOMIC DNA]</scope>
    <source>
        <strain evidence="1 2">DSM 21851</strain>
    </source>
</reference>
<gene>
    <name evidence="1" type="ORF">LX87_04127</name>
</gene>